<keyword evidence="4" id="KW-1185">Reference proteome</keyword>
<dbReference type="NCBIfam" id="TIGR00049">
    <property type="entry name" value="iron-sulfur cluster assembly accessory protein"/>
    <property type="match status" value="1"/>
</dbReference>
<dbReference type="GO" id="GO:0016226">
    <property type="term" value="P:iron-sulfur cluster assembly"/>
    <property type="evidence" value="ECO:0007669"/>
    <property type="project" value="InterPro"/>
</dbReference>
<gene>
    <name evidence="3" type="ORF">Kalk_14465</name>
</gene>
<comment type="similarity">
    <text evidence="1">Belongs to the HesB/IscA family.</text>
</comment>
<dbReference type="RefSeq" id="WP_101894927.1">
    <property type="nucleotide sequence ID" value="NZ_CP022684.1"/>
</dbReference>
<name>A0A2K9LMN3_9GAMM</name>
<dbReference type="OrthoDB" id="9801228at2"/>
<dbReference type="Gene3D" id="2.60.300.12">
    <property type="entry name" value="HesB-like domain"/>
    <property type="match status" value="1"/>
</dbReference>
<evidence type="ECO:0000313" key="4">
    <source>
        <dbReference type="Proteomes" id="UP000235116"/>
    </source>
</evidence>
<dbReference type="EMBL" id="CP022684">
    <property type="protein sequence ID" value="AUM13552.1"/>
    <property type="molecule type" value="Genomic_DNA"/>
</dbReference>
<evidence type="ECO:0000259" key="2">
    <source>
        <dbReference type="Pfam" id="PF01521"/>
    </source>
</evidence>
<dbReference type="PANTHER" id="PTHR10072">
    <property type="entry name" value="IRON-SULFUR CLUSTER ASSEMBLY PROTEIN"/>
    <property type="match status" value="1"/>
</dbReference>
<dbReference type="InterPro" id="IPR016092">
    <property type="entry name" value="ATAP"/>
</dbReference>
<dbReference type="GO" id="GO:0005829">
    <property type="term" value="C:cytosol"/>
    <property type="evidence" value="ECO:0007669"/>
    <property type="project" value="TreeGrafter"/>
</dbReference>
<organism evidence="3 4">
    <name type="scientific">Ketobacter alkanivorans</name>
    <dbReference type="NCBI Taxonomy" id="1917421"/>
    <lineage>
        <taxon>Bacteria</taxon>
        <taxon>Pseudomonadati</taxon>
        <taxon>Pseudomonadota</taxon>
        <taxon>Gammaproteobacteria</taxon>
        <taxon>Pseudomonadales</taxon>
        <taxon>Ketobacteraceae</taxon>
        <taxon>Ketobacter</taxon>
    </lineage>
</organism>
<dbReference type="GO" id="GO:0051537">
    <property type="term" value="F:2 iron, 2 sulfur cluster binding"/>
    <property type="evidence" value="ECO:0007669"/>
    <property type="project" value="TreeGrafter"/>
</dbReference>
<protein>
    <submittedName>
        <fullName evidence="3">Iron-sulfur cluster assembly accessory protein</fullName>
    </submittedName>
</protein>
<reference evidence="4" key="1">
    <citation type="submission" date="2017-08" db="EMBL/GenBank/DDBJ databases">
        <title>Direct submision.</title>
        <authorList>
            <person name="Kim S.-J."/>
            <person name="Rhee S.-K."/>
        </authorList>
    </citation>
    <scope>NUCLEOTIDE SEQUENCE [LARGE SCALE GENOMIC DNA]</scope>
    <source>
        <strain evidence="4">GI5</strain>
    </source>
</reference>
<proteinExistence type="inferred from homology"/>
<dbReference type="PANTHER" id="PTHR10072:SF47">
    <property type="entry name" value="PROTEIN SUFA"/>
    <property type="match status" value="1"/>
</dbReference>
<sequence length="119" mass="12737">MTVQTFIPDQSITLTPAAIKHMAAEVSKQDGASAVRISVKPSGCSGFMYDMELVSAPQTDDITIQAADNLTVYLAQDSLTILQGTELDYVKQGLNSILQFRNPNATSECGCGESFSVTK</sequence>
<accession>A0A2K9LMN3</accession>
<dbReference type="InterPro" id="IPR050322">
    <property type="entry name" value="Fe-S_cluster_asmbl/transfer"/>
</dbReference>
<feature type="domain" description="Core" evidence="2">
    <location>
        <begin position="11"/>
        <end position="113"/>
    </location>
</feature>
<dbReference type="AlphaFoldDB" id="A0A2K9LMN3"/>
<dbReference type="KEGG" id="kak:Kalk_14465"/>
<dbReference type="SUPFAM" id="SSF89360">
    <property type="entry name" value="HesB-like domain"/>
    <property type="match status" value="1"/>
</dbReference>
<evidence type="ECO:0000313" key="3">
    <source>
        <dbReference type="EMBL" id="AUM13552.1"/>
    </source>
</evidence>
<evidence type="ECO:0000256" key="1">
    <source>
        <dbReference type="ARBA" id="ARBA00006718"/>
    </source>
</evidence>
<dbReference type="Pfam" id="PF01521">
    <property type="entry name" value="Fe-S_biosyn"/>
    <property type="match status" value="1"/>
</dbReference>
<dbReference type="Proteomes" id="UP000235116">
    <property type="component" value="Chromosome"/>
</dbReference>
<dbReference type="InterPro" id="IPR000361">
    <property type="entry name" value="ATAP_core_dom"/>
</dbReference>
<dbReference type="InterPro" id="IPR035903">
    <property type="entry name" value="HesB-like_dom_sf"/>
</dbReference>